<comment type="caution">
    <text evidence="2">The sequence shown here is derived from an EMBL/GenBank/DDBJ whole genome shotgun (WGS) entry which is preliminary data.</text>
</comment>
<dbReference type="AlphaFoldDB" id="A0A0F9IE94"/>
<proteinExistence type="predicted"/>
<feature type="compositionally biased region" description="Basic and acidic residues" evidence="1">
    <location>
        <begin position="416"/>
        <end position="428"/>
    </location>
</feature>
<evidence type="ECO:0000313" key="2">
    <source>
        <dbReference type="EMBL" id="KKM25961.1"/>
    </source>
</evidence>
<reference evidence="2" key="1">
    <citation type="journal article" date="2015" name="Nature">
        <title>Complex archaea that bridge the gap between prokaryotes and eukaryotes.</title>
        <authorList>
            <person name="Spang A."/>
            <person name="Saw J.H."/>
            <person name="Jorgensen S.L."/>
            <person name="Zaremba-Niedzwiedzka K."/>
            <person name="Martijn J."/>
            <person name="Lind A.E."/>
            <person name="van Eijk R."/>
            <person name="Schleper C."/>
            <person name="Guy L."/>
            <person name="Ettema T.J."/>
        </authorList>
    </citation>
    <scope>NUCLEOTIDE SEQUENCE</scope>
</reference>
<feature type="compositionally biased region" description="Acidic residues" evidence="1">
    <location>
        <begin position="403"/>
        <end position="415"/>
    </location>
</feature>
<gene>
    <name evidence="2" type="ORF">LCGC14_1589710</name>
</gene>
<sequence length="445" mass="50242">DKVREVTEEVNKVQAVLYDAQELVDNVLYESEPKEVSGKLAKIADELDDRIENPPDLKETEDKGILANFKKKVLGSLEKAKAKRLEKDVPAKKHASGIQVFKSKDGFRWFGWVSNKYRDRDWPAEPKLGGQIITEEAHKEFVLWVDEDPKERMPQFWHWHTPESAHKERADWIDYSDGFLMMSGPLMEKEAELQTALNAKYDLAMSHGLVRSDRHYDKERGLIQKYRTFEVSDLPRKFAANEWTDIVAIAKEVATMGLTPEKRDFLVEAMGEELVMGIEEDTEGRAKALEELGVEYKGLEEALSAIAEPEEAEEKEKEKEEAPETEAVPAKEFEGLSAYLKKQSEATEANSKAIVAIGEALVGLSKSDDAKVAEAIRPKISMKDTVPIWQRSASESKENIIEVNDDDEPKDEDDKDLLKSKPGSETHWMETVLGTGATEIAPVPK</sequence>
<feature type="region of interest" description="Disordered" evidence="1">
    <location>
        <begin position="306"/>
        <end position="329"/>
    </location>
</feature>
<accession>A0A0F9IE94</accession>
<evidence type="ECO:0000256" key="1">
    <source>
        <dbReference type="SAM" id="MobiDB-lite"/>
    </source>
</evidence>
<feature type="non-terminal residue" evidence="2">
    <location>
        <position position="1"/>
    </location>
</feature>
<name>A0A0F9IE94_9ZZZZ</name>
<protein>
    <submittedName>
        <fullName evidence="2">Uncharacterized protein</fullName>
    </submittedName>
</protein>
<feature type="region of interest" description="Disordered" evidence="1">
    <location>
        <begin position="387"/>
        <end position="445"/>
    </location>
</feature>
<organism evidence="2">
    <name type="scientific">marine sediment metagenome</name>
    <dbReference type="NCBI Taxonomy" id="412755"/>
    <lineage>
        <taxon>unclassified sequences</taxon>
        <taxon>metagenomes</taxon>
        <taxon>ecological metagenomes</taxon>
    </lineage>
</organism>
<dbReference type="EMBL" id="LAZR01012604">
    <property type="protein sequence ID" value="KKM25961.1"/>
    <property type="molecule type" value="Genomic_DNA"/>
</dbReference>